<gene>
    <name evidence="2" type="ORF">GCM10009639_69540</name>
</gene>
<dbReference type="RefSeq" id="WP_344345655.1">
    <property type="nucleotide sequence ID" value="NZ_BAAAKJ010000522.1"/>
</dbReference>
<dbReference type="Pfam" id="PF13560">
    <property type="entry name" value="HTH_31"/>
    <property type="match status" value="1"/>
</dbReference>
<dbReference type="PROSITE" id="PS50943">
    <property type="entry name" value="HTH_CROC1"/>
    <property type="match status" value="1"/>
</dbReference>
<dbReference type="EMBL" id="BAAAKJ010000522">
    <property type="protein sequence ID" value="GAA1415484.1"/>
    <property type="molecule type" value="Genomic_DNA"/>
</dbReference>
<dbReference type="Gene3D" id="1.10.260.40">
    <property type="entry name" value="lambda repressor-like DNA-binding domains"/>
    <property type="match status" value="1"/>
</dbReference>
<evidence type="ECO:0000259" key="1">
    <source>
        <dbReference type="PROSITE" id="PS50943"/>
    </source>
</evidence>
<keyword evidence="3" id="KW-1185">Reference proteome</keyword>
<dbReference type="InterPro" id="IPR041413">
    <property type="entry name" value="MLTR_LBD"/>
</dbReference>
<evidence type="ECO:0000313" key="2">
    <source>
        <dbReference type="EMBL" id="GAA1415484.1"/>
    </source>
</evidence>
<dbReference type="PANTHER" id="PTHR35010">
    <property type="entry name" value="BLL4672 PROTEIN-RELATED"/>
    <property type="match status" value="1"/>
</dbReference>
<sequence>MDQRTELSEFLRSRRARLRPADVGLPDYGGRRRVPGLRREELAQLAGVSTAYYVRLEQGHGENVSTAVLDAIARALRLDAAEREHLLRITRPARRAAGRARAARPQQVRPELQRFLDAMDGVPAYVLGRRLDVIAWNRLGNALIGDIAALPPEQRNLAWLVFLDETARELFVDWEGKATDLVGMLRLDAGRDPDDPRLAALIGELSVKSEDFRRLWAAHNVQDKGHGVKELSHPVVGRLSLRYETFRPAGDPDQVLVAYHADPGSSSAESLRLLASWTAAEPGAVRETAAEAVAETAGETRSSTGR</sequence>
<organism evidence="2 3">
    <name type="scientific">Kitasatospora putterlickiae</name>
    <dbReference type="NCBI Taxonomy" id="221725"/>
    <lineage>
        <taxon>Bacteria</taxon>
        <taxon>Bacillati</taxon>
        <taxon>Actinomycetota</taxon>
        <taxon>Actinomycetes</taxon>
        <taxon>Kitasatosporales</taxon>
        <taxon>Streptomycetaceae</taxon>
        <taxon>Kitasatospora</taxon>
    </lineage>
</organism>
<dbReference type="InterPro" id="IPR010982">
    <property type="entry name" value="Lambda_DNA-bd_dom_sf"/>
</dbReference>
<reference evidence="3" key="1">
    <citation type="journal article" date="2019" name="Int. J. Syst. Evol. Microbiol.">
        <title>The Global Catalogue of Microorganisms (GCM) 10K type strain sequencing project: providing services to taxonomists for standard genome sequencing and annotation.</title>
        <authorList>
            <consortium name="The Broad Institute Genomics Platform"/>
            <consortium name="The Broad Institute Genome Sequencing Center for Infectious Disease"/>
            <person name="Wu L."/>
            <person name="Ma J."/>
        </authorList>
    </citation>
    <scope>NUCLEOTIDE SEQUENCE [LARGE SCALE GENOMIC DNA]</scope>
    <source>
        <strain evidence="3">JCM 12393</strain>
    </source>
</reference>
<comment type="caution">
    <text evidence="2">The sequence shown here is derived from an EMBL/GenBank/DDBJ whole genome shotgun (WGS) entry which is preliminary data.</text>
</comment>
<dbReference type="PANTHER" id="PTHR35010:SF2">
    <property type="entry name" value="BLL4672 PROTEIN"/>
    <property type="match status" value="1"/>
</dbReference>
<dbReference type="SUPFAM" id="SSF47413">
    <property type="entry name" value="lambda repressor-like DNA-binding domains"/>
    <property type="match status" value="1"/>
</dbReference>
<proteinExistence type="predicted"/>
<dbReference type="CDD" id="cd00093">
    <property type="entry name" value="HTH_XRE"/>
    <property type="match status" value="1"/>
</dbReference>
<dbReference type="Proteomes" id="UP001499863">
    <property type="component" value="Unassembled WGS sequence"/>
</dbReference>
<dbReference type="Pfam" id="PF17765">
    <property type="entry name" value="MLTR_LBD"/>
    <property type="match status" value="1"/>
</dbReference>
<protein>
    <submittedName>
        <fullName evidence="2">Helix-turn-helix transcriptional regulator</fullName>
    </submittedName>
</protein>
<accession>A0ABP4J965</accession>
<name>A0ABP4J965_9ACTN</name>
<feature type="domain" description="HTH cro/C1-type" evidence="1">
    <location>
        <begin position="36"/>
        <end position="83"/>
    </location>
</feature>
<dbReference type="InterPro" id="IPR001387">
    <property type="entry name" value="Cro/C1-type_HTH"/>
</dbReference>
<evidence type="ECO:0000313" key="3">
    <source>
        <dbReference type="Proteomes" id="UP001499863"/>
    </source>
</evidence>
<dbReference type="Gene3D" id="3.30.450.180">
    <property type="match status" value="1"/>
</dbReference>
<dbReference type="SMART" id="SM00530">
    <property type="entry name" value="HTH_XRE"/>
    <property type="match status" value="1"/>
</dbReference>